<evidence type="ECO:0000313" key="4">
    <source>
        <dbReference type="Proteomes" id="UP000074914"/>
    </source>
</evidence>
<dbReference type="InterPro" id="IPR008265">
    <property type="entry name" value="Lipase_GDSL_AS"/>
</dbReference>
<feature type="chain" id="PRO_5047278789" evidence="1">
    <location>
        <begin position="23"/>
        <end position="421"/>
    </location>
</feature>
<keyword evidence="1" id="KW-0732">Signal</keyword>
<evidence type="ECO:0000256" key="1">
    <source>
        <dbReference type="SAM" id="SignalP"/>
    </source>
</evidence>
<keyword evidence="4" id="KW-1185">Reference proteome</keyword>
<dbReference type="InterPro" id="IPR053140">
    <property type="entry name" value="GDSL_Rv0518-like"/>
</dbReference>
<dbReference type="PANTHER" id="PTHR43784:SF2">
    <property type="entry name" value="GDSL-LIKE LIPASE_ACYLHYDROLASE, PUTATIVE (AFU_ORTHOLOGUE AFUA_2G00820)-RELATED"/>
    <property type="match status" value="1"/>
</dbReference>
<dbReference type="PANTHER" id="PTHR43784">
    <property type="entry name" value="GDSL-LIKE LIPASE/ACYLHYDROLASE, PUTATIVE (AFU_ORTHOLOGUE AFUA_2G00820)-RELATED"/>
    <property type="match status" value="1"/>
</dbReference>
<dbReference type="CDD" id="cd01830">
    <property type="entry name" value="XynE_like"/>
    <property type="match status" value="1"/>
</dbReference>
<organism evidence="3 4">
    <name type="scientific">Collimonas pratensis</name>
    <dbReference type="NCBI Taxonomy" id="279113"/>
    <lineage>
        <taxon>Bacteria</taxon>
        <taxon>Pseudomonadati</taxon>
        <taxon>Pseudomonadota</taxon>
        <taxon>Betaproteobacteria</taxon>
        <taxon>Burkholderiales</taxon>
        <taxon>Oxalobacteraceae</taxon>
        <taxon>Collimonas</taxon>
    </lineage>
</organism>
<reference evidence="3 4" key="1">
    <citation type="submission" date="2015-11" db="EMBL/GenBank/DDBJ databases">
        <title>Exploring the genomic traits of fungus-feeding bacterial genus Collimonas.</title>
        <authorList>
            <person name="Song C."/>
            <person name="Schmidt R."/>
            <person name="de Jager V."/>
            <person name="Krzyzanowska D."/>
            <person name="Jongedijk E."/>
            <person name="Cankar K."/>
            <person name="Beekwilder J."/>
            <person name="van Veen A."/>
            <person name="de Boer W."/>
            <person name="van Veen J.A."/>
            <person name="Garbeva P."/>
        </authorList>
    </citation>
    <scope>NUCLEOTIDE SEQUENCE [LARGE SCALE GENOMIC DNA]</scope>
    <source>
        <strain evidence="3 4">Ter291</strain>
    </source>
</reference>
<dbReference type="InterPro" id="IPR036514">
    <property type="entry name" value="SGNH_hydro_sf"/>
</dbReference>
<accession>A0ABN4M551</accession>
<gene>
    <name evidence="3" type="ORF">CPter291_0111</name>
</gene>
<dbReference type="PROSITE" id="PS01098">
    <property type="entry name" value="LIPASE_GDSL_SER"/>
    <property type="match status" value="1"/>
</dbReference>
<dbReference type="RefSeq" id="WP_062111326.1">
    <property type="nucleotide sequence ID" value="NZ_CP013236.1"/>
</dbReference>
<feature type="domain" description="SGNH hydrolase-type esterase" evidence="2">
    <location>
        <begin position="211"/>
        <end position="407"/>
    </location>
</feature>
<evidence type="ECO:0000313" key="3">
    <source>
        <dbReference type="EMBL" id="AMP12407.1"/>
    </source>
</evidence>
<name>A0ABN4M551_9BURK</name>
<dbReference type="EMBL" id="CP013236">
    <property type="protein sequence ID" value="AMP12407.1"/>
    <property type="molecule type" value="Genomic_DNA"/>
</dbReference>
<proteinExistence type="predicted"/>
<dbReference type="Pfam" id="PF13472">
    <property type="entry name" value="Lipase_GDSL_2"/>
    <property type="match status" value="1"/>
</dbReference>
<evidence type="ECO:0000259" key="2">
    <source>
        <dbReference type="Pfam" id="PF13472"/>
    </source>
</evidence>
<protein>
    <submittedName>
        <fullName evidence="3">GDSL-like Lipase/Acylhydrolase family protein</fullName>
    </submittedName>
</protein>
<sequence>MKHQKILAILATLSMLNGSVLAAVAPEAPPATLHWVASWSASPQPIWEPGFALSTNIPASLSNQTVRQIARISLGGKRARVVLSNEFGTTPLTLGAAHIALAGDGSGIVAGTDRTLTFGGRETVTIAPGAPAVSDPVDLELAPLAQVAVSIFLPQITSLTTFHWDGKQTAYIAPGNLTAAPLIDTAQTMDARLFLSTILVEARPATRVVAAFGDSITDGGGSTVNRNQRWPDLLAQRLAPQDVAVINAGISGARVLSDKMGVNALARFERDVLNQPGLDTVILLMGINDIGWPGSSFTPQDPALAAERLIDGYRQLIARARLHHVRIVGATLTPFEGALQDTELKSYYSESKEKTRQAVNRWIRGSGQFDAVIDFDAAMRDPAHTGRLLPAYDCGDHLHPGDAGYRAMAEAIDLTTLLGRR</sequence>
<dbReference type="InterPro" id="IPR013830">
    <property type="entry name" value="SGNH_hydro"/>
</dbReference>
<dbReference type="Proteomes" id="UP000074914">
    <property type="component" value="Chromosome"/>
</dbReference>
<feature type="signal peptide" evidence="1">
    <location>
        <begin position="1"/>
        <end position="22"/>
    </location>
</feature>
<dbReference type="Gene3D" id="3.40.50.1110">
    <property type="entry name" value="SGNH hydrolase"/>
    <property type="match status" value="1"/>
</dbReference>
<dbReference type="SUPFAM" id="SSF52266">
    <property type="entry name" value="SGNH hydrolase"/>
    <property type="match status" value="1"/>
</dbReference>